<name>A0ABP1FM12_9CHLO</name>
<keyword evidence="4" id="KW-0234">DNA repair</keyword>
<proteinExistence type="predicted"/>
<evidence type="ECO:0000313" key="7">
    <source>
        <dbReference type="EMBL" id="CAL5219645.1"/>
    </source>
</evidence>
<evidence type="ECO:0000256" key="4">
    <source>
        <dbReference type="ARBA" id="ARBA00023204"/>
    </source>
</evidence>
<feature type="repeat" description="WD" evidence="5">
    <location>
        <begin position="358"/>
        <end position="390"/>
    </location>
</feature>
<dbReference type="Pfam" id="PF00400">
    <property type="entry name" value="WD40"/>
    <property type="match status" value="4"/>
</dbReference>
<feature type="repeat" description="WD" evidence="5">
    <location>
        <begin position="196"/>
        <end position="238"/>
    </location>
</feature>
<evidence type="ECO:0000256" key="1">
    <source>
        <dbReference type="ARBA" id="ARBA00022574"/>
    </source>
</evidence>
<protein>
    <submittedName>
        <fullName evidence="7">G1525 protein</fullName>
    </submittedName>
</protein>
<keyword evidence="2" id="KW-0677">Repeat</keyword>
<keyword evidence="1 5" id="KW-0853">WD repeat</keyword>
<dbReference type="PRINTS" id="PR00320">
    <property type="entry name" value="GPROTEINBRPT"/>
</dbReference>
<evidence type="ECO:0000313" key="8">
    <source>
        <dbReference type="Proteomes" id="UP001497392"/>
    </source>
</evidence>
<dbReference type="InterPro" id="IPR036322">
    <property type="entry name" value="WD40_repeat_dom_sf"/>
</dbReference>
<dbReference type="InterPro" id="IPR042238">
    <property type="entry name" value="Rad28/ERCC8/Ckn1/ATCSA-1"/>
</dbReference>
<feature type="region of interest" description="Disordered" evidence="6">
    <location>
        <begin position="243"/>
        <end position="273"/>
    </location>
</feature>
<evidence type="ECO:0000256" key="3">
    <source>
        <dbReference type="ARBA" id="ARBA00022763"/>
    </source>
</evidence>
<dbReference type="PROSITE" id="PS00678">
    <property type="entry name" value="WD_REPEATS_1"/>
    <property type="match status" value="2"/>
</dbReference>
<feature type="compositionally biased region" description="Polar residues" evidence="6">
    <location>
        <begin position="246"/>
        <end position="255"/>
    </location>
</feature>
<dbReference type="PANTHER" id="PTHR46202:SF1">
    <property type="entry name" value="DNA EXCISION REPAIR PROTEIN ERCC-8"/>
    <property type="match status" value="1"/>
</dbReference>
<sequence>MPYSSVGDLLQRERTGTHHLASATRQSRAFDLQVSVEKSVESVHKGGVTWLDLDGIEHRWLLAAAADASVAAYDIQARRIQTTRVVGRQKALQSSTEHVAAFKLDRSNPDNHKYTTTCACWYPIDTGMFVTGSFDQEIKVWDTNSLTAVCNFGLPDRVFALDMSQVAAVHCLIAVGSAEPQVKLCDLASGAFTHTLVGHGGAVWALHWSLTSEWHLFTSAADGQVRMWDIRTSGCIHVFDQHDTHAGSSSKQSRGQQEEGIVGQSRPAQHRQAHEGAVTAVVPTPDGLYLLTAGTDSRIRLWDLQDNSNTLVNYPSPFNRSKKGRQVAVSSDAPLVFHPSGSVIQAFHLHEGSLQRLLRGHIDTVNACCYNPVTQEVLTGSNDCQIMVWSPPGDDIQDAHDTWSDGFESPGVSD</sequence>
<dbReference type="InterPro" id="IPR015943">
    <property type="entry name" value="WD40/YVTN_repeat-like_dom_sf"/>
</dbReference>
<dbReference type="SUPFAM" id="SSF50978">
    <property type="entry name" value="WD40 repeat-like"/>
    <property type="match status" value="1"/>
</dbReference>
<comment type="caution">
    <text evidence="7">The sequence shown here is derived from an EMBL/GenBank/DDBJ whole genome shotgun (WGS) entry which is preliminary data.</text>
</comment>
<evidence type="ECO:0000256" key="2">
    <source>
        <dbReference type="ARBA" id="ARBA00022737"/>
    </source>
</evidence>
<dbReference type="PANTHER" id="PTHR46202">
    <property type="entry name" value="DNA EXCISION REPAIR PROTEIN ERCC-8"/>
    <property type="match status" value="1"/>
</dbReference>
<dbReference type="InterPro" id="IPR020472">
    <property type="entry name" value="WD40_PAC1"/>
</dbReference>
<dbReference type="InterPro" id="IPR001680">
    <property type="entry name" value="WD40_rpt"/>
</dbReference>
<dbReference type="PROSITE" id="PS50082">
    <property type="entry name" value="WD_REPEATS_2"/>
    <property type="match status" value="4"/>
</dbReference>
<evidence type="ECO:0000256" key="5">
    <source>
        <dbReference type="PROSITE-ProRule" id="PRU00221"/>
    </source>
</evidence>
<feature type="repeat" description="WD" evidence="5">
    <location>
        <begin position="109"/>
        <end position="151"/>
    </location>
</feature>
<dbReference type="Gene3D" id="2.130.10.10">
    <property type="entry name" value="YVTN repeat-like/Quinoprotein amine dehydrogenase"/>
    <property type="match status" value="1"/>
</dbReference>
<keyword evidence="8" id="KW-1185">Reference proteome</keyword>
<accession>A0ABP1FM12</accession>
<organism evidence="7 8">
    <name type="scientific">Coccomyxa viridis</name>
    <dbReference type="NCBI Taxonomy" id="1274662"/>
    <lineage>
        <taxon>Eukaryota</taxon>
        <taxon>Viridiplantae</taxon>
        <taxon>Chlorophyta</taxon>
        <taxon>core chlorophytes</taxon>
        <taxon>Trebouxiophyceae</taxon>
        <taxon>Trebouxiophyceae incertae sedis</taxon>
        <taxon>Coccomyxaceae</taxon>
        <taxon>Coccomyxa</taxon>
    </lineage>
</organism>
<dbReference type="Proteomes" id="UP001497392">
    <property type="component" value="Unassembled WGS sequence"/>
</dbReference>
<evidence type="ECO:0000256" key="6">
    <source>
        <dbReference type="SAM" id="MobiDB-lite"/>
    </source>
</evidence>
<dbReference type="PROSITE" id="PS50294">
    <property type="entry name" value="WD_REPEATS_REGION"/>
    <property type="match status" value="3"/>
</dbReference>
<dbReference type="SMART" id="SM00320">
    <property type="entry name" value="WD40"/>
    <property type="match status" value="5"/>
</dbReference>
<dbReference type="EMBL" id="CAXHTA020000002">
    <property type="protein sequence ID" value="CAL5219645.1"/>
    <property type="molecule type" value="Genomic_DNA"/>
</dbReference>
<reference evidence="7 8" key="1">
    <citation type="submission" date="2024-06" db="EMBL/GenBank/DDBJ databases">
        <authorList>
            <person name="Kraege A."/>
            <person name="Thomma B."/>
        </authorList>
    </citation>
    <scope>NUCLEOTIDE SEQUENCE [LARGE SCALE GENOMIC DNA]</scope>
</reference>
<dbReference type="InterPro" id="IPR019775">
    <property type="entry name" value="WD40_repeat_CS"/>
</dbReference>
<feature type="repeat" description="WD" evidence="5">
    <location>
        <begin position="271"/>
        <end position="312"/>
    </location>
</feature>
<gene>
    <name evidence="7" type="primary">g1525</name>
    <name evidence="7" type="ORF">VP750_LOCUS1304</name>
</gene>
<keyword evidence="3" id="KW-0227">DNA damage</keyword>